<comment type="subcellular location">
    <subcellularLocation>
        <location evidence="1">Cell membrane</location>
        <topology evidence="1">Multi-pass membrane protein</topology>
    </subcellularLocation>
</comment>
<evidence type="ECO:0000256" key="2">
    <source>
        <dbReference type="ARBA" id="ARBA00005658"/>
    </source>
</evidence>
<keyword evidence="7 8" id="KW-0472">Membrane</keyword>
<sequence>MNDKNKLNKLAFWPAIICLGIFIAFGVFKQDAMGTLLNTILYGMADRVGWFFELIAILIIILTFVLALSKFGNIKIGGPDAKPDFKTWNWITMSLCGGIGTGLLFWAMGEPIFHFMTPPVAAGVEAGTREAAIFAISQTMWQWSVPQYCMYTICAVAFALLTFNMKKPLAFGPVLTTSIGKKGRKFETLVHAIVIFSLCGAVACSMGVGLMQIGAGIESITGLAQSKIVWLVVAIVIVALFTASCVSGIGNGLKKLSSFTTIVFIAILVYVLVLGPTTFCAKLGTESFAYLLDHPFEKTAILNSMAPGDNWYADWIIQYWASFVVYAPILGMFLSRLAKGRTVRQFILVNVLAPSMFCIVWIAVFGGLTVQLQTSGTFDIWNGVNTAGMQSTIFYILNTFPLGKVLIVLFVVSIFTSFSTMADPVAAALATISIHGLSVDDEAPNKIKIVMGVIMGVIAYLLVASGGVNSVKGMWNIVGFPISVLLILVVVSVFRNAAKCEAKDDNIVIEDDTE</sequence>
<feature type="transmembrane region" description="Helical" evidence="8">
    <location>
        <begin position="392"/>
        <end position="415"/>
    </location>
</feature>
<evidence type="ECO:0000256" key="8">
    <source>
        <dbReference type="SAM" id="Phobius"/>
    </source>
</evidence>
<name>A0AAW5C272_9FIRM</name>
<dbReference type="RefSeq" id="WP_238053724.1">
    <property type="nucleotide sequence ID" value="NZ_JAKNGE010000021.1"/>
</dbReference>
<feature type="transmembrane region" description="Helical" evidence="8">
    <location>
        <begin position="88"/>
        <end position="108"/>
    </location>
</feature>
<accession>A0AAW5C272</accession>
<evidence type="ECO:0000256" key="3">
    <source>
        <dbReference type="ARBA" id="ARBA00022448"/>
    </source>
</evidence>
<evidence type="ECO:0000256" key="4">
    <source>
        <dbReference type="ARBA" id="ARBA00022475"/>
    </source>
</evidence>
<evidence type="ECO:0000256" key="1">
    <source>
        <dbReference type="ARBA" id="ARBA00004651"/>
    </source>
</evidence>
<reference evidence="9" key="1">
    <citation type="submission" date="2022-01" db="EMBL/GenBank/DDBJ databases">
        <title>Collection of gut derived symbiotic bacterial strains cultured from healthy donors.</title>
        <authorList>
            <person name="Lin H."/>
            <person name="Kohout C."/>
            <person name="Waligurski E."/>
            <person name="Pamer E.G."/>
        </authorList>
    </citation>
    <scope>NUCLEOTIDE SEQUENCE</scope>
    <source>
        <strain evidence="9">DFI.6.55</strain>
    </source>
</reference>
<feature type="transmembrane region" description="Helical" evidence="8">
    <location>
        <begin position="346"/>
        <end position="372"/>
    </location>
</feature>
<dbReference type="InterPro" id="IPR000060">
    <property type="entry name" value="BCCT_transptr"/>
</dbReference>
<keyword evidence="5 8" id="KW-0812">Transmembrane</keyword>
<feature type="transmembrane region" description="Helical" evidence="8">
    <location>
        <begin position="228"/>
        <end position="249"/>
    </location>
</feature>
<dbReference type="GO" id="GO:0022857">
    <property type="term" value="F:transmembrane transporter activity"/>
    <property type="evidence" value="ECO:0007669"/>
    <property type="project" value="InterPro"/>
</dbReference>
<proteinExistence type="inferred from homology"/>
<organism evidence="9 10">
    <name type="scientific">Enterocloster aldenensis</name>
    <dbReference type="NCBI Taxonomy" id="358742"/>
    <lineage>
        <taxon>Bacteria</taxon>
        <taxon>Bacillati</taxon>
        <taxon>Bacillota</taxon>
        <taxon>Clostridia</taxon>
        <taxon>Lachnospirales</taxon>
        <taxon>Lachnospiraceae</taxon>
        <taxon>Enterocloster</taxon>
    </lineage>
</organism>
<feature type="transmembrane region" description="Helical" evidence="8">
    <location>
        <begin position="48"/>
        <end position="68"/>
    </location>
</feature>
<gene>
    <name evidence="9" type="ORF">L0N08_17170</name>
</gene>
<feature type="transmembrane region" description="Helical" evidence="8">
    <location>
        <begin position="449"/>
        <end position="468"/>
    </location>
</feature>
<dbReference type="Pfam" id="PF02028">
    <property type="entry name" value="BCCT"/>
    <property type="match status" value="1"/>
</dbReference>
<keyword evidence="6 8" id="KW-1133">Transmembrane helix</keyword>
<dbReference type="Proteomes" id="UP001299608">
    <property type="component" value="Unassembled WGS sequence"/>
</dbReference>
<feature type="transmembrane region" description="Helical" evidence="8">
    <location>
        <begin position="256"/>
        <end position="275"/>
    </location>
</feature>
<dbReference type="PANTHER" id="PTHR30047:SF7">
    <property type="entry name" value="HIGH-AFFINITY CHOLINE TRANSPORT PROTEIN"/>
    <property type="match status" value="1"/>
</dbReference>
<dbReference type="PANTHER" id="PTHR30047">
    <property type="entry name" value="HIGH-AFFINITY CHOLINE TRANSPORT PROTEIN-RELATED"/>
    <property type="match status" value="1"/>
</dbReference>
<evidence type="ECO:0000256" key="6">
    <source>
        <dbReference type="ARBA" id="ARBA00022989"/>
    </source>
</evidence>
<dbReference type="GO" id="GO:0005886">
    <property type="term" value="C:plasma membrane"/>
    <property type="evidence" value="ECO:0007669"/>
    <property type="project" value="UniProtKB-SubCell"/>
</dbReference>
<keyword evidence="4" id="KW-1003">Cell membrane</keyword>
<evidence type="ECO:0000256" key="5">
    <source>
        <dbReference type="ARBA" id="ARBA00022692"/>
    </source>
</evidence>
<protein>
    <submittedName>
        <fullName evidence="9">BCCT family transporter</fullName>
    </submittedName>
</protein>
<evidence type="ECO:0000256" key="7">
    <source>
        <dbReference type="ARBA" id="ARBA00023136"/>
    </source>
</evidence>
<feature type="transmembrane region" description="Helical" evidence="8">
    <location>
        <begin position="474"/>
        <end position="494"/>
    </location>
</feature>
<feature type="transmembrane region" description="Helical" evidence="8">
    <location>
        <begin position="12"/>
        <end position="28"/>
    </location>
</feature>
<dbReference type="AlphaFoldDB" id="A0AAW5C272"/>
<feature type="transmembrane region" description="Helical" evidence="8">
    <location>
        <begin position="186"/>
        <end position="208"/>
    </location>
</feature>
<comment type="caution">
    <text evidence="9">The sequence shown here is derived from an EMBL/GenBank/DDBJ whole genome shotgun (WGS) entry which is preliminary data.</text>
</comment>
<comment type="similarity">
    <text evidence="2">Belongs to the BCCT transporter (TC 2.A.15) family.</text>
</comment>
<evidence type="ECO:0000313" key="10">
    <source>
        <dbReference type="Proteomes" id="UP001299608"/>
    </source>
</evidence>
<feature type="transmembrane region" description="Helical" evidence="8">
    <location>
        <begin position="315"/>
        <end position="334"/>
    </location>
</feature>
<keyword evidence="3" id="KW-0813">Transport</keyword>
<evidence type="ECO:0000313" key="9">
    <source>
        <dbReference type="EMBL" id="MCG4747159.1"/>
    </source>
</evidence>
<dbReference type="EMBL" id="JAKNGE010000021">
    <property type="protein sequence ID" value="MCG4747159.1"/>
    <property type="molecule type" value="Genomic_DNA"/>
</dbReference>